<feature type="region of interest" description="Disordered" evidence="1">
    <location>
        <begin position="83"/>
        <end position="132"/>
    </location>
</feature>
<organism evidence="2 3">
    <name type="scientific">Seminavis robusta</name>
    <dbReference type="NCBI Taxonomy" id="568900"/>
    <lineage>
        <taxon>Eukaryota</taxon>
        <taxon>Sar</taxon>
        <taxon>Stramenopiles</taxon>
        <taxon>Ochrophyta</taxon>
        <taxon>Bacillariophyta</taxon>
        <taxon>Bacillariophyceae</taxon>
        <taxon>Bacillariophycidae</taxon>
        <taxon>Naviculales</taxon>
        <taxon>Naviculaceae</taxon>
        <taxon>Seminavis</taxon>
    </lineage>
</organism>
<dbReference type="Proteomes" id="UP001153069">
    <property type="component" value="Unassembled WGS sequence"/>
</dbReference>
<dbReference type="AlphaFoldDB" id="A0A9N8DR23"/>
<feature type="compositionally biased region" description="Basic residues" evidence="1">
    <location>
        <begin position="93"/>
        <end position="106"/>
    </location>
</feature>
<accession>A0A9N8DR23</accession>
<proteinExistence type="predicted"/>
<protein>
    <submittedName>
        <fullName evidence="2">Uncharacterized protein</fullName>
    </submittedName>
</protein>
<comment type="caution">
    <text evidence="2">The sequence shown here is derived from an EMBL/GenBank/DDBJ whole genome shotgun (WGS) entry which is preliminary data.</text>
</comment>
<gene>
    <name evidence="2" type="ORF">SEMRO_310_G113980.1</name>
</gene>
<evidence type="ECO:0000313" key="2">
    <source>
        <dbReference type="EMBL" id="CAB9507527.1"/>
    </source>
</evidence>
<reference evidence="2" key="1">
    <citation type="submission" date="2020-06" db="EMBL/GenBank/DDBJ databases">
        <authorList>
            <consortium name="Plant Systems Biology data submission"/>
        </authorList>
    </citation>
    <scope>NUCLEOTIDE SEQUENCE</scope>
    <source>
        <strain evidence="2">D6</strain>
    </source>
</reference>
<evidence type="ECO:0000256" key="1">
    <source>
        <dbReference type="SAM" id="MobiDB-lite"/>
    </source>
</evidence>
<name>A0A9N8DR23_9STRA</name>
<keyword evidence="3" id="KW-1185">Reference proteome</keyword>
<dbReference type="EMBL" id="CAICTM010000309">
    <property type="protein sequence ID" value="CAB9507527.1"/>
    <property type="molecule type" value="Genomic_DNA"/>
</dbReference>
<evidence type="ECO:0000313" key="3">
    <source>
        <dbReference type="Proteomes" id="UP001153069"/>
    </source>
</evidence>
<sequence length="205" mass="22755">MMHSSVSSPPCPIAAADDKLNRLVQRKRGMFRRANSIESLFGQLQQHSIKSRPNAISRVVSDGMNDTSRRDELISTPPLLIQRWDSGSQHPRSAARTKQRKSRKKIDRPPSPPSSSGSRLGVMRNHVHQKRSSLPEELLIPAAPISSTLVVPSREEEHHTLNHCCCRWDSDSSLNDTEPKTINRPTGDASPVTTAALRERFAASA</sequence>